<keyword evidence="5" id="KW-0560">Oxidoreductase</keyword>
<sequence>MKHHSIDADADVVVVGAGPSGAALAVELGRRGFSVVLLEAGDGVVRDARLHTVSIRTMEIARRWGIESELRNCGWPLDRPQDVVWGTSLAEPEIARLEWPAIAEMRPPEFSPTFAQRCPQRWFNAILLDLARRQPSVEVRTSARMESFVQDESGVSVELAEAGDRSTRLRCRYLVGCDGGRSTVRGVLGIEREMSSTWGTSAEAIIRSPDLASFPLAGRTGRFTVVEPTGMSISLLPFDGREEFRVTLMVHDGRGTPDDIRRAVTTMAGPDVDFEFVTEVMPWTNREAVAHQFFVGRVILAGDAAHTMPTTGGMGMNTGILDSTDLGWKLQALMEGWGGPGLLPSYEHERRSAAVRTAALASAIYRDWLAMKDQLSDVAELEQEGPAAEQARQRLRELLLTGFRREFNAVGGALGYRYEDSPICVPDGTPPTPDVMETYVPTARPGHLAPHVWLEDGTSTIDLFDREFVLLCLGGDESAATQITATATVRGIPWRTVVLTDPAVRKAYARNYALVRPDGHVAWRGDAIPTDVDSLLDVVTGHGGADALARPSHNAAAHA</sequence>
<dbReference type="GO" id="GO:0004497">
    <property type="term" value="F:monooxygenase activity"/>
    <property type="evidence" value="ECO:0007669"/>
    <property type="project" value="UniProtKB-KW"/>
</dbReference>
<dbReference type="Pfam" id="PF21274">
    <property type="entry name" value="Rng_hyd_C"/>
    <property type="match status" value="1"/>
</dbReference>
<dbReference type="InterPro" id="IPR036188">
    <property type="entry name" value="FAD/NAD-bd_sf"/>
</dbReference>
<name>A0ABV2ZV22_9ACTN</name>
<comment type="caution">
    <text evidence="5">The sequence shown here is derived from an EMBL/GenBank/DDBJ whole genome shotgun (WGS) entry which is preliminary data.</text>
</comment>
<keyword evidence="5" id="KW-0503">Monooxygenase</keyword>
<feature type="domain" description="FAD-binding" evidence="4">
    <location>
        <begin position="9"/>
        <end position="357"/>
    </location>
</feature>
<dbReference type="InterPro" id="IPR050641">
    <property type="entry name" value="RIFMO-like"/>
</dbReference>
<organism evidence="5 6">
    <name type="scientific">Streptomyces sp. 900129855</name>
    <dbReference type="NCBI Taxonomy" id="3155129"/>
    <lineage>
        <taxon>Bacteria</taxon>
        <taxon>Bacillati</taxon>
        <taxon>Actinomycetota</taxon>
        <taxon>Actinomycetes</taxon>
        <taxon>Kitasatosporales</taxon>
        <taxon>Streptomycetaceae</taxon>
        <taxon>Streptomyces</taxon>
    </lineage>
</organism>
<dbReference type="SUPFAM" id="SSF51905">
    <property type="entry name" value="FAD/NAD(P)-binding domain"/>
    <property type="match status" value="1"/>
</dbReference>
<dbReference type="Gene3D" id="3.40.30.120">
    <property type="match status" value="1"/>
</dbReference>
<dbReference type="Gene3D" id="3.30.9.10">
    <property type="entry name" value="D-Amino Acid Oxidase, subunit A, domain 2"/>
    <property type="match status" value="1"/>
</dbReference>
<dbReference type="NCBIfam" id="NF004780">
    <property type="entry name" value="PRK06126.1"/>
    <property type="match status" value="1"/>
</dbReference>
<evidence type="ECO:0000256" key="3">
    <source>
        <dbReference type="ARBA" id="ARBA00022827"/>
    </source>
</evidence>
<dbReference type="PANTHER" id="PTHR43004">
    <property type="entry name" value="TRK SYSTEM POTASSIUM UPTAKE PROTEIN"/>
    <property type="match status" value="1"/>
</dbReference>
<keyword evidence="3" id="KW-0274">FAD</keyword>
<gene>
    <name evidence="5" type="ORF">AB0E89_38800</name>
</gene>
<evidence type="ECO:0000256" key="1">
    <source>
        <dbReference type="ARBA" id="ARBA00001974"/>
    </source>
</evidence>
<evidence type="ECO:0000313" key="6">
    <source>
        <dbReference type="Proteomes" id="UP001550739"/>
    </source>
</evidence>
<dbReference type="Pfam" id="PF01494">
    <property type="entry name" value="FAD_binding_3"/>
    <property type="match status" value="1"/>
</dbReference>
<dbReference type="EMBL" id="JBEZVE010000028">
    <property type="protein sequence ID" value="MEU3786421.1"/>
    <property type="molecule type" value="Genomic_DNA"/>
</dbReference>
<evidence type="ECO:0000256" key="2">
    <source>
        <dbReference type="ARBA" id="ARBA00022630"/>
    </source>
</evidence>
<proteinExistence type="predicted"/>
<dbReference type="PRINTS" id="PR00420">
    <property type="entry name" value="RNGMNOXGNASE"/>
</dbReference>
<evidence type="ECO:0000313" key="5">
    <source>
        <dbReference type="EMBL" id="MEU3786421.1"/>
    </source>
</evidence>
<keyword evidence="2" id="KW-0285">Flavoprotein</keyword>
<comment type="cofactor">
    <cofactor evidence="1">
        <name>FAD</name>
        <dbReference type="ChEBI" id="CHEBI:57692"/>
    </cofactor>
</comment>
<dbReference type="Proteomes" id="UP001550739">
    <property type="component" value="Unassembled WGS sequence"/>
</dbReference>
<dbReference type="Gene3D" id="3.50.50.60">
    <property type="entry name" value="FAD/NAD(P)-binding domain"/>
    <property type="match status" value="1"/>
</dbReference>
<protein>
    <submittedName>
        <fullName evidence="5">FAD-dependent monooxygenase</fullName>
    </submittedName>
</protein>
<keyword evidence="6" id="KW-1185">Reference proteome</keyword>
<evidence type="ECO:0000259" key="4">
    <source>
        <dbReference type="Pfam" id="PF01494"/>
    </source>
</evidence>
<reference evidence="5 6" key="1">
    <citation type="submission" date="2024-06" db="EMBL/GenBank/DDBJ databases">
        <title>The Natural Products Discovery Center: Release of the First 8490 Sequenced Strains for Exploring Actinobacteria Biosynthetic Diversity.</title>
        <authorList>
            <person name="Kalkreuter E."/>
            <person name="Kautsar S.A."/>
            <person name="Yang D."/>
            <person name="Bader C.D."/>
            <person name="Teijaro C.N."/>
            <person name="Fluegel L."/>
            <person name="Davis C.M."/>
            <person name="Simpson J.R."/>
            <person name="Lauterbach L."/>
            <person name="Steele A.D."/>
            <person name="Gui C."/>
            <person name="Meng S."/>
            <person name="Li G."/>
            <person name="Viehrig K."/>
            <person name="Ye F."/>
            <person name="Su P."/>
            <person name="Kiefer A.F."/>
            <person name="Nichols A."/>
            <person name="Cepeda A.J."/>
            <person name="Yan W."/>
            <person name="Fan B."/>
            <person name="Jiang Y."/>
            <person name="Adhikari A."/>
            <person name="Zheng C.-J."/>
            <person name="Schuster L."/>
            <person name="Cowan T.M."/>
            <person name="Smanski M.J."/>
            <person name="Chevrette M.G."/>
            <person name="De Carvalho L.P.S."/>
            <person name="Shen B."/>
        </authorList>
    </citation>
    <scope>NUCLEOTIDE SEQUENCE [LARGE SCALE GENOMIC DNA]</scope>
    <source>
        <strain evidence="5 6">NPDC033843</strain>
    </source>
</reference>
<accession>A0ABV2ZV22</accession>
<dbReference type="InterPro" id="IPR002938">
    <property type="entry name" value="FAD-bd"/>
</dbReference>
<dbReference type="RefSeq" id="WP_057617553.1">
    <property type="nucleotide sequence ID" value="NZ_JBEZVE010000028.1"/>
</dbReference>
<dbReference type="PANTHER" id="PTHR43004:SF19">
    <property type="entry name" value="BINDING MONOOXYGENASE, PUTATIVE (JCVI)-RELATED"/>
    <property type="match status" value="1"/>
</dbReference>